<dbReference type="PRINTS" id="PR00344">
    <property type="entry name" value="BCTRLSENSOR"/>
</dbReference>
<protein>
    <recommendedName>
        <fullName evidence="3">histidine kinase</fullName>
        <ecNumber evidence="3">2.7.13.3</ecNumber>
    </recommendedName>
</protein>
<dbReference type="SMART" id="SM00387">
    <property type="entry name" value="HATPase_c"/>
    <property type="match status" value="1"/>
</dbReference>
<dbReference type="SUPFAM" id="SSF158472">
    <property type="entry name" value="HAMP domain-like"/>
    <property type="match status" value="1"/>
</dbReference>
<dbReference type="InterPro" id="IPR036097">
    <property type="entry name" value="HisK_dim/P_sf"/>
</dbReference>
<dbReference type="InterPro" id="IPR003661">
    <property type="entry name" value="HisK_dim/P_dom"/>
</dbReference>
<dbReference type="EMBL" id="DRKP01000151">
    <property type="protein sequence ID" value="HEB97190.1"/>
    <property type="molecule type" value="Genomic_DNA"/>
</dbReference>
<comment type="subcellular location">
    <subcellularLocation>
        <location evidence="2">Cell membrane</location>
        <topology evidence="2">Multi-pass membrane protein</topology>
    </subcellularLocation>
</comment>
<evidence type="ECO:0000259" key="17">
    <source>
        <dbReference type="PROSITE" id="PS50109"/>
    </source>
</evidence>
<evidence type="ECO:0000256" key="15">
    <source>
        <dbReference type="PROSITE-ProRule" id="PRU00169"/>
    </source>
</evidence>
<dbReference type="CDD" id="cd06225">
    <property type="entry name" value="HAMP"/>
    <property type="match status" value="1"/>
</dbReference>
<evidence type="ECO:0000259" key="19">
    <source>
        <dbReference type="PROSITE" id="PS50885"/>
    </source>
</evidence>
<dbReference type="PROSITE" id="PS50894">
    <property type="entry name" value="HPT"/>
    <property type="match status" value="1"/>
</dbReference>
<evidence type="ECO:0000256" key="14">
    <source>
        <dbReference type="PROSITE-ProRule" id="PRU00110"/>
    </source>
</evidence>
<dbReference type="PANTHER" id="PTHR45339">
    <property type="entry name" value="HYBRID SIGNAL TRANSDUCTION HISTIDINE KINASE J"/>
    <property type="match status" value="1"/>
</dbReference>
<dbReference type="SMART" id="SM00073">
    <property type="entry name" value="HPT"/>
    <property type="match status" value="1"/>
</dbReference>
<dbReference type="FunFam" id="1.10.287.130:FF:000003">
    <property type="entry name" value="Histidine kinase"/>
    <property type="match status" value="1"/>
</dbReference>
<keyword evidence="12" id="KW-0902">Two-component regulatory system</keyword>
<dbReference type="GO" id="GO:0000155">
    <property type="term" value="F:phosphorelay sensor kinase activity"/>
    <property type="evidence" value="ECO:0007669"/>
    <property type="project" value="InterPro"/>
</dbReference>
<dbReference type="SUPFAM" id="SSF55874">
    <property type="entry name" value="ATPase domain of HSP90 chaperone/DNA topoisomerase II/histidine kinase"/>
    <property type="match status" value="1"/>
</dbReference>
<dbReference type="SMART" id="SM00304">
    <property type="entry name" value="HAMP"/>
    <property type="match status" value="1"/>
</dbReference>
<dbReference type="CDD" id="cd00088">
    <property type="entry name" value="HPT"/>
    <property type="match status" value="1"/>
</dbReference>
<dbReference type="Pfam" id="PF02518">
    <property type="entry name" value="HATPase_c"/>
    <property type="match status" value="1"/>
</dbReference>
<dbReference type="PROSITE" id="PS50109">
    <property type="entry name" value="HIS_KIN"/>
    <property type="match status" value="1"/>
</dbReference>
<dbReference type="InterPro" id="IPR036890">
    <property type="entry name" value="HATPase_C_sf"/>
</dbReference>
<evidence type="ECO:0000256" key="4">
    <source>
        <dbReference type="ARBA" id="ARBA00022475"/>
    </source>
</evidence>
<keyword evidence="5 15" id="KW-0597">Phosphoprotein</keyword>
<dbReference type="InterPro" id="IPR005467">
    <property type="entry name" value="His_kinase_dom"/>
</dbReference>
<dbReference type="Gene3D" id="1.20.120.160">
    <property type="entry name" value="HPT domain"/>
    <property type="match status" value="1"/>
</dbReference>
<dbReference type="Pfam" id="PF00672">
    <property type="entry name" value="HAMP"/>
    <property type="match status" value="1"/>
</dbReference>
<dbReference type="PROSITE" id="PS50110">
    <property type="entry name" value="RESPONSE_REGULATORY"/>
    <property type="match status" value="1"/>
</dbReference>
<keyword evidence="13 16" id="KW-0472">Membrane</keyword>
<dbReference type="SUPFAM" id="SSF52172">
    <property type="entry name" value="CheY-like"/>
    <property type="match status" value="2"/>
</dbReference>
<dbReference type="SUPFAM" id="SSF47384">
    <property type="entry name" value="Homodimeric domain of signal transducing histidine kinase"/>
    <property type="match status" value="1"/>
</dbReference>
<dbReference type="AlphaFoldDB" id="A0A831W9R6"/>
<proteinExistence type="predicted"/>
<dbReference type="Pfam" id="PF00512">
    <property type="entry name" value="HisKA"/>
    <property type="match status" value="1"/>
</dbReference>
<dbReference type="Gene3D" id="3.40.50.2300">
    <property type="match status" value="2"/>
</dbReference>
<evidence type="ECO:0000256" key="3">
    <source>
        <dbReference type="ARBA" id="ARBA00012438"/>
    </source>
</evidence>
<evidence type="ECO:0000259" key="20">
    <source>
        <dbReference type="PROSITE" id="PS50894"/>
    </source>
</evidence>
<dbReference type="Gene3D" id="6.10.340.10">
    <property type="match status" value="1"/>
</dbReference>
<feature type="domain" description="HAMP" evidence="19">
    <location>
        <begin position="196"/>
        <end position="248"/>
    </location>
</feature>
<keyword evidence="9" id="KW-0418">Kinase</keyword>
<evidence type="ECO:0000256" key="13">
    <source>
        <dbReference type="ARBA" id="ARBA00023136"/>
    </source>
</evidence>
<comment type="caution">
    <text evidence="21">The sequence shown here is derived from an EMBL/GenBank/DDBJ whole genome shotgun (WGS) entry which is preliminary data.</text>
</comment>
<feature type="domain" description="HPt" evidence="20">
    <location>
        <begin position="812"/>
        <end position="905"/>
    </location>
</feature>
<dbReference type="FunFam" id="3.30.565.10:FF:000010">
    <property type="entry name" value="Sensor histidine kinase RcsC"/>
    <property type="match status" value="1"/>
</dbReference>
<dbReference type="InterPro" id="IPR036641">
    <property type="entry name" value="HPT_dom_sf"/>
</dbReference>
<evidence type="ECO:0000256" key="12">
    <source>
        <dbReference type="ARBA" id="ARBA00023012"/>
    </source>
</evidence>
<evidence type="ECO:0000259" key="18">
    <source>
        <dbReference type="PROSITE" id="PS50110"/>
    </source>
</evidence>
<keyword evidence="10" id="KW-0067">ATP-binding</keyword>
<dbReference type="InterPro" id="IPR003660">
    <property type="entry name" value="HAMP_dom"/>
</dbReference>
<dbReference type="GO" id="GO:0005524">
    <property type="term" value="F:ATP binding"/>
    <property type="evidence" value="ECO:0007669"/>
    <property type="project" value="UniProtKB-KW"/>
</dbReference>
<dbReference type="PROSITE" id="PS50885">
    <property type="entry name" value="HAMP"/>
    <property type="match status" value="1"/>
</dbReference>
<keyword evidence="4" id="KW-1003">Cell membrane</keyword>
<evidence type="ECO:0000313" key="21">
    <source>
        <dbReference type="EMBL" id="HEB97190.1"/>
    </source>
</evidence>
<sequence>MNLRRLSRIKTRALMLGILPAAIMALTLTGYIVTAQLKSINRAFQEQGQAIARQAAAVSVYGLFSGERQLLERILQSILDYPDVITIQVTDGSGETLVKLGEQSREEPDDGHRASFHSFSAPVYSLYVPPEMEDFPDQIDNTITNEDTAPPLIGMVTVTLSDRRLRQEQREILFNSLLVLLLGLLVTGVVAIALGHRITRPLSNLTQSVIRMKHGDFSTRVPEISDGEIRSLEEGFNAMARALSDSQEILQHQINQATADLTQTMEALEIQNVELDLARKRALKASNAKSEFLANMSHEIRTPMNGIIGFTRLLLKTELTDEQRDLAQTIEHSGASLLKIINDILDYSKLEYGKLEPESIPFDVASCFEEPVTLLAPGAHEKGLELVLLIYSDVPARLVGDETRIRQILVNLLGNAIKFTHRGEIVVRVMLEEESEEECTLAFTVTDTGIGIPREVQDELFNSFSQGSSATSRVYGGTGLGLSISRKLAETMQGQITLESGVGRGSSFRASIRLKKEASGSPPPAPQPLRGVSCVLLDEHRLSRLSIRHLVMAMGVEVLEETEAGKRPSLVILGLSAAELEQAGQRLDEVGSRWQAPCLVLASTSSIDTLKRIQRLGAFRCISKPVKRTTLERVLLEVITGDHGVGGDQREAADSVPDYRGRRFLVADDNPVNLRLIQALLAQTGADVTAVARSQEAVERAVREHFDLILMDLHMPELDGAGATRRILEQSPAGQAPPIVALTADAVPEHRQQALQAGMVDYLVKPVHEKRLWQVIGRLLGGQTAGGDVITAPAGAGGHRDPATALDATGGNRELAAELFRHFLAELPNQLAILTDSAREERWQALAEEAHRLQGGAAVCALPELQRLAGRLEQAARAERESEAKELLERVMAAAGEILGQSPAPDAPA</sequence>
<dbReference type="Pfam" id="PF01627">
    <property type="entry name" value="Hpt"/>
    <property type="match status" value="1"/>
</dbReference>
<evidence type="ECO:0000256" key="6">
    <source>
        <dbReference type="ARBA" id="ARBA00022679"/>
    </source>
</evidence>
<dbReference type="EC" id="2.7.13.3" evidence="3"/>
<name>A0A831W9R6_9GAMM</name>
<keyword evidence="6" id="KW-0808">Transferase</keyword>
<reference evidence="21" key="1">
    <citation type="journal article" date="2020" name="mSystems">
        <title>Genome- and Community-Level Interaction Insights into Carbon Utilization and Element Cycling Functions of Hydrothermarchaeota in Hydrothermal Sediment.</title>
        <authorList>
            <person name="Zhou Z."/>
            <person name="Liu Y."/>
            <person name="Xu W."/>
            <person name="Pan J."/>
            <person name="Luo Z.H."/>
            <person name="Li M."/>
        </authorList>
    </citation>
    <scope>NUCLEOTIDE SEQUENCE [LARGE SCALE GENOMIC DNA]</scope>
    <source>
        <strain evidence="21">HyVt-443</strain>
    </source>
</reference>
<feature type="domain" description="Histidine kinase" evidence="17">
    <location>
        <begin position="295"/>
        <end position="516"/>
    </location>
</feature>
<keyword evidence="8" id="KW-0547">Nucleotide-binding</keyword>
<evidence type="ECO:0000256" key="7">
    <source>
        <dbReference type="ARBA" id="ARBA00022692"/>
    </source>
</evidence>
<dbReference type="Gene3D" id="1.10.287.130">
    <property type="match status" value="1"/>
</dbReference>
<dbReference type="InterPro" id="IPR011006">
    <property type="entry name" value="CheY-like_superfamily"/>
</dbReference>
<evidence type="ECO:0000256" key="1">
    <source>
        <dbReference type="ARBA" id="ARBA00000085"/>
    </source>
</evidence>
<dbReference type="CDD" id="cd00082">
    <property type="entry name" value="HisKA"/>
    <property type="match status" value="1"/>
</dbReference>
<dbReference type="PANTHER" id="PTHR45339:SF5">
    <property type="entry name" value="HISTIDINE KINASE"/>
    <property type="match status" value="1"/>
</dbReference>
<dbReference type="SUPFAM" id="SSF47226">
    <property type="entry name" value="Histidine-containing phosphotransfer domain, HPT domain"/>
    <property type="match status" value="1"/>
</dbReference>
<keyword evidence="7 16" id="KW-0812">Transmembrane</keyword>
<dbReference type="InterPro" id="IPR001789">
    <property type="entry name" value="Sig_transdc_resp-reg_receiver"/>
</dbReference>
<dbReference type="InterPro" id="IPR004358">
    <property type="entry name" value="Sig_transdc_His_kin-like_C"/>
</dbReference>
<dbReference type="InterPro" id="IPR008207">
    <property type="entry name" value="Sig_transdc_His_kin_Hpt_dom"/>
</dbReference>
<comment type="catalytic activity">
    <reaction evidence="1">
        <text>ATP + protein L-histidine = ADP + protein N-phospho-L-histidine.</text>
        <dbReference type="EC" id="2.7.13.3"/>
    </reaction>
</comment>
<evidence type="ECO:0000256" key="16">
    <source>
        <dbReference type="SAM" id="Phobius"/>
    </source>
</evidence>
<feature type="modified residue" description="4-aspartylphosphate" evidence="15">
    <location>
        <position position="712"/>
    </location>
</feature>
<feature type="domain" description="Response regulatory" evidence="18">
    <location>
        <begin position="663"/>
        <end position="780"/>
    </location>
</feature>
<feature type="modified residue" description="Phosphohistidine" evidence="14">
    <location>
        <position position="851"/>
    </location>
</feature>
<evidence type="ECO:0000256" key="9">
    <source>
        <dbReference type="ARBA" id="ARBA00022777"/>
    </source>
</evidence>
<evidence type="ECO:0000256" key="2">
    <source>
        <dbReference type="ARBA" id="ARBA00004651"/>
    </source>
</evidence>
<evidence type="ECO:0000256" key="5">
    <source>
        <dbReference type="ARBA" id="ARBA00022553"/>
    </source>
</evidence>
<feature type="transmembrane region" description="Helical" evidence="16">
    <location>
        <begin position="172"/>
        <end position="194"/>
    </location>
</feature>
<evidence type="ECO:0000256" key="11">
    <source>
        <dbReference type="ARBA" id="ARBA00022989"/>
    </source>
</evidence>
<dbReference type="Gene3D" id="3.30.565.10">
    <property type="entry name" value="Histidine kinase-like ATPase, C-terminal domain"/>
    <property type="match status" value="1"/>
</dbReference>
<dbReference type="Pfam" id="PF00072">
    <property type="entry name" value="Response_reg"/>
    <property type="match status" value="1"/>
</dbReference>
<accession>A0A831W9R6</accession>
<evidence type="ECO:0000256" key="10">
    <source>
        <dbReference type="ARBA" id="ARBA00022840"/>
    </source>
</evidence>
<dbReference type="SMART" id="SM00388">
    <property type="entry name" value="HisKA"/>
    <property type="match status" value="1"/>
</dbReference>
<dbReference type="SMART" id="SM00448">
    <property type="entry name" value="REC"/>
    <property type="match status" value="1"/>
</dbReference>
<keyword evidence="11 16" id="KW-1133">Transmembrane helix</keyword>
<organism evidence="21">
    <name type="scientific">Sedimenticola thiotaurini</name>
    <dbReference type="NCBI Taxonomy" id="1543721"/>
    <lineage>
        <taxon>Bacteria</taxon>
        <taxon>Pseudomonadati</taxon>
        <taxon>Pseudomonadota</taxon>
        <taxon>Gammaproteobacteria</taxon>
        <taxon>Chromatiales</taxon>
        <taxon>Sedimenticolaceae</taxon>
        <taxon>Sedimenticola</taxon>
    </lineage>
</organism>
<dbReference type="Proteomes" id="UP000886251">
    <property type="component" value="Unassembled WGS sequence"/>
</dbReference>
<feature type="transmembrane region" description="Helical" evidence="16">
    <location>
        <begin position="12"/>
        <end position="33"/>
    </location>
</feature>
<dbReference type="CDD" id="cd16922">
    <property type="entry name" value="HATPase_EvgS-ArcB-TorS-like"/>
    <property type="match status" value="1"/>
</dbReference>
<gene>
    <name evidence="21" type="ORF">ENI96_12285</name>
</gene>
<evidence type="ECO:0000256" key="8">
    <source>
        <dbReference type="ARBA" id="ARBA00022741"/>
    </source>
</evidence>
<dbReference type="InterPro" id="IPR003594">
    <property type="entry name" value="HATPase_dom"/>
</dbReference>
<dbReference type="CDD" id="cd17546">
    <property type="entry name" value="REC_hyHK_CKI1_RcsC-like"/>
    <property type="match status" value="1"/>
</dbReference>
<dbReference type="GO" id="GO:0005886">
    <property type="term" value="C:plasma membrane"/>
    <property type="evidence" value="ECO:0007669"/>
    <property type="project" value="UniProtKB-SubCell"/>
</dbReference>